<dbReference type="Pfam" id="PF13426">
    <property type="entry name" value="PAS_9"/>
    <property type="match status" value="1"/>
</dbReference>
<evidence type="ECO:0000259" key="7">
    <source>
        <dbReference type="PROSITE" id="PS50109"/>
    </source>
</evidence>
<evidence type="ECO:0000313" key="10">
    <source>
        <dbReference type="EMBL" id="MBJ6723880.1"/>
    </source>
</evidence>
<reference evidence="10" key="1">
    <citation type="submission" date="2020-12" db="EMBL/GenBank/DDBJ databases">
        <title>Geomonas sp. Red875, isolated from river sediment.</title>
        <authorList>
            <person name="Xu Z."/>
            <person name="Zhang Z."/>
            <person name="Masuda Y."/>
            <person name="Itoh H."/>
            <person name="Senoo K."/>
        </authorList>
    </citation>
    <scope>NUCLEOTIDE SEQUENCE</scope>
    <source>
        <strain evidence="10">Red875</strain>
    </source>
</reference>
<feature type="domain" description="PAS" evidence="8">
    <location>
        <begin position="442"/>
        <end position="512"/>
    </location>
</feature>
<dbReference type="PRINTS" id="PR00344">
    <property type="entry name" value="BCTRLSENSOR"/>
</dbReference>
<keyword evidence="11" id="KW-1185">Reference proteome</keyword>
<feature type="domain" description="PAS" evidence="8">
    <location>
        <begin position="313"/>
        <end position="386"/>
    </location>
</feature>
<dbReference type="SMART" id="SM00388">
    <property type="entry name" value="HisKA"/>
    <property type="match status" value="1"/>
</dbReference>
<evidence type="ECO:0000256" key="5">
    <source>
        <dbReference type="ARBA" id="ARBA00022777"/>
    </source>
</evidence>
<sequence>MAFRGSETNVRRRQHTGTALTDPVDAKIILALSDGIMVLRLDPTEPAVVAVIQANPAALRLLGVAGLPFGQADLAPPLAVLFDREHAGRYADAARTGKAAPVETVVAPSGPMSPQYAMRILPLADDLVALQFQDITEQERGERAVLALRNLSQQMHSTLDPERLLEILLRESMALMDAESGIAAFCTEEGISCFRFVHHGKVVPERECYLGGRFVCRTILSDNPYLANDLPRDPRANPEMLRRFQLHSALGTPIVDADAGIIGFLEVHNKAERDFTHLDEEQLAAVAQTAVTAMKNSLDYQEISRITQRLRETSQRYQFLVEDLDAIVWEADLGTWQFSFVSRQAEKVLGYPLKQWLTEPHFLVDHMHPEDRDAAVSFCTTAIQKGVDHQLLFRVTAADGRIVWLQENVRVARDPDGSPCCLRGLFLDVTDRIAVEDLLRRSESRFRSTFESAGIGIALISPKGYPIQTNPALRLLLGYGEEELTGRSFFELDHPDDREADLALFREVMEGRRERYLLEKRFLNKNGHLLWARFIVSLVRDGEEAPEYAIGMLEDITERKAAEEEVAVLLAKVRENAAQLELRVAERTSQLEEMNLELKSFAYSVSHDLRAPLRAIQGFSEILQDEAGLSATAREAVDRILSAARRMDVLIQDLLAYSRITQQEVTLNPVDLNRVVAEAVNQLRLETGERDIVIEVAESLPAVQGHHPVLTQVVLNLLTNAVKFVGPGVTPRIRIWAETEGDLVRLKVQDNGIGVAPEHRERIFNLFERLYGNEMYPGTGIGLAIVRKGVTRMGGRIGVESEPGRGSLFWIELPRPASIPE</sequence>
<dbReference type="Gene3D" id="3.30.565.10">
    <property type="entry name" value="Histidine kinase-like ATPase, C-terminal domain"/>
    <property type="match status" value="1"/>
</dbReference>
<dbReference type="CDD" id="cd00130">
    <property type="entry name" value="PAS"/>
    <property type="match status" value="2"/>
</dbReference>
<dbReference type="Pfam" id="PF02518">
    <property type="entry name" value="HATPase_c"/>
    <property type="match status" value="1"/>
</dbReference>
<dbReference type="InterPro" id="IPR001610">
    <property type="entry name" value="PAC"/>
</dbReference>
<dbReference type="InterPro" id="IPR003661">
    <property type="entry name" value="HisK_dim/P_dom"/>
</dbReference>
<dbReference type="Gene3D" id="3.30.450.40">
    <property type="match status" value="1"/>
</dbReference>
<dbReference type="InterPro" id="IPR035965">
    <property type="entry name" value="PAS-like_dom_sf"/>
</dbReference>
<dbReference type="Pfam" id="PF08447">
    <property type="entry name" value="PAS_3"/>
    <property type="match status" value="1"/>
</dbReference>
<dbReference type="InterPro" id="IPR036890">
    <property type="entry name" value="HATPase_C_sf"/>
</dbReference>
<evidence type="ECO:0000259" key="8">
    <source>
        <dbReference type="PROSITE" id="PS50112"/>
    </source>
</evidence>
<dbReference type="Proteomes" id="UP000636888">
    <property type="component" value="Unassembled WGS sequence"/>
</dbReference>
<dbReference type="InterPro" id="IPR000700">
    <property type="entry name" value="PAS-assoc_C"/>
</dbReference>
<dbReference type="Gene3D" id="3.30.450.20">
    <property type="entry name" value="PAS domain"/>
    <property type="match status" value="2"/>
</dbReference>
<comment type="caution">
    <text evidence="10">The sequence shown here is derived from an EMBL/GenBank/DDBJ whole genome shotgun (WGS) entry which is preliminary data.</text>
</comment>
<dbReference type="PROSITE" id="PS50113">
    <property type="entry name" value="PAC"/>
    <property type="match status" value="2"/>
</dbReference>
<dbReference type="AlphaFoldDB" id="A0A8J7LUL8"/>
<keyword evidence="6" id="KW-0175">Coiled coil</keyword>
<organism evidence="10 11">
    <name type="scientific">Geomesophilobacter sediminis</name>
    <dbReference type="NCBI Taxonomy" id="2798584"/>
    <lineage>
        <taxon>Bacteria</taxon>
        <taxon>Pseudomonadati</taxon>
        <taxon>Thermodesulfobacteriota</taxon>
        <taxon>Desulfuromonadia</taxon>
        <taxon>Geobacterales</taxon>
        <taxon>Geobacteraceae</taxon>
        <taxon>Geomesophilobacter</taxon>
    </lineage>
</organism>
<evidence type="ECO:0000256" key="3">
    <source>
        <dbReference type="ARBA" id="ARBA00022553"/>
    </source>
</evidence>
<dbReference type="InterPro" id="IPR003018">
    <property type="entry name" value="GAF"/>
</dbReference>
<dbReference type="InterPro" id="IPR000014">
    <property type="entry name" value="PAS"/>
</dbReference>
<dbReference type="EC" id="2.7.13.3" evidence="2"/>
<dbReference type="InterPro" id="IPR003594">
    <property type="entry name" value="HATPase_dom"/>
</dbReference>
<dbReference type="InterPro" id="IPR013655">
    <property type="entry name" value="PAS_fold_3"/>
</dbReference>
<accession>A0A8J7LUL8</accession>
<dbReference type="Pfam" id="PF01590">
    <property type="entry name" value="GAF"/>
    <property type="match status" value="1"/>
</dbReference>
<dbReference type="GO" id="GO:0000155">
    <property type="term" value="F:phosphorelay sensor kinase activity"/>
    <property type="evidence" value="ECO:0007669"/>
    <property type="project" value="InterPro"/>
</dbReference>
<dbReference type="Pfam" id="PF13188">
    <property type="entry name" value="PAS_8"/>
    <property type="match status" value="1"/>
</dbReference>
<name>A0A8J7LUL8_9BACT</name>
<comment type="catalytic activity">
    <reaction evidence="1">
        <text>ATP + protein L-histidine = ADP + protein N-phospho-L-histidine.</text>
        <dbReference type="EC" id="2.7.13.3"/>
    </reaction>
</comment>
<dbReference type="PANTHER" id="PTHR43304">
    <property type="entry name" value="PHYTOCHROME-LIKE PROTEIN CPH1"/>
    <property type="match status" value="1"/>
</dbReference>
<evidence type="ECO:0000256" key="2">
    <source>
        <dbReference type="ARBA" id="ARBA00012438"/>
    </source>
</evidence>
<dbReference type="InterPro" id="IPR005467">
    <property type="entry name" value="His_kinase_dom"/>
</dbReference>
<dbReference type="InterPro" id="IPR029016">
    <property type="entry name" value="GAF-like_dom_sf"/>
</dbReference>
<dbReference type="SUPFAM" id="SSF55781">
    <property type="entry name" value="GAF domain-like"/>
    <property type="match status" value="1"/>
</dbReference>
<evidence type="ECO:0000256" key="6">
    <source>
        <dbReference type="SAM" id="Coils"/>
    </source>
</evidence>
<protein>
    <recommendedName>
        <fullName evidence="2">histidine kinase</fullName>
        <ecNumber evidence="2">2.7.13.3</ecNumber>
    </recommendedName>
</protein>
<dbReference type="InterPro" id="IPR036097">
    <property type="entry name" value="HisK_dim/P_sf"/>
</dbReference>
<feature type="domain" description="PAC" evidence="9">
    <location>
        <begin position="389"/>
        <end position="441"/>
    </location>
</feature>
<dbReference type="PROSITE" id="PS50109">
    <property type="entry name" value="HIS_KIN"/>
    <property type="match status" value="1"/>
</dbReference>
<dbReference type="InterPro" id="IPR052162">
    <property type="entry name" value="Sensor_kinase/Photoreceptor"/>
</dbReference>
<dbReference type="EMBL" id="JAEMHM010000003">
    <property type="protein sequence ID" value="MBJ6723880.1"/>
    <property type="molecule type" value="Genomic_DNA"/>
</dbReference>
<evidence type="ECO:0000256" key="4">
    <source>
        <dbReference type="ARBA" id="ARBA00022679"/>
    </source>
</evidence>
<dbReference type="Gene3D" id="1.10.287.130">
    <property type="match status" value="1"/>
</dbReference>
<dbReference type="Pfam" id="PF00512">
    <property type="entry name" value="HisKA"/>
    <property type="match status" value="1"/>
</dbReference>
<evidence type="ECO:0000259" key="9">
    <source>
        <dbReference type="PROSITE" id="PS50113"/>
    </source>
</evidence>
<evidence type="ECO:0000313" key="11">
    <source>
        <dbReference type="Proteomes" id="UP000636888"/>
    </source>
</evidence>
<dbReference type="RefSeq" id="WP_199382722.1">
    <property type="nucleotide sequence ID" value="NZ_JAEMHM010000003.1"/>
</dbReference>
<dbReference type="CDD" id="cd00082">
    <property type="entry name" value="HisKA"/>
    <property type="match status" value="1"/>
</dbReference>
<dbReference type="SMART" id="SM00387">
    <property type="entry name" value="HATPase_c"/>
    <property type="match status" value="1"/>
</dbReference>
<gene>
    <name evidence="10" type="ORF">JFN93_04085</name>
</gene>
<keyword evidence="3" id="KW-0597">Phosphoprotein</keyword>
<dbReference type="PROSITE" id="PS50112">
    <property type="entry name" value="PAS"/>
    <property type="match status" value="2"/>
</dbReference>
<keyword evidence="4" id="KW-0808">Transferase</keyword>
<evidence type="ECO:0000256" key="1">
    <source>
        <dbReference type="ARBA" id="ARBA00000085"/>
    </source>
</evidence>
<dbReference type="SMART" id="SM00086">
    <property type="entry name" value="PAC"/>
    <property type="match status" value="2"/>
</dbReference>
<dbReference type="InterPro" id="IPR004358">
    <property type="entry name" value="Sig_transdc_His_kin-like_C"/>
</dbReference>
<dbReference type="SMART" id="SM00065">
    <property type="entry name" value="GAF"/>
    <property type="match status" value="1"/>
</dbReference>
<dbReference type="PANTHER" id="PTHR43304:SF1">
    <property type="entry name" value="PAC DOMAIN-CONTAINING PROTEIN"/>
    <property type="match status" value="1"/>
</dbReference>
<proteinExistence type="predicted"/>
<dbReference type="SUPFAM" id="SSF55785">
    <property type="entry name" value="PYP-like sensor domain (PAS domain)"/>
    <property type="match status" value="2"/>
</dbReference>
<dbReference type="SUPFAM" id="SSF47384">
    <property type="entry name" value="Homodimeric domain of signal transducing histidine kinase"/>
    <property type="match status" value="1"/>
</dbReference>
<feature type="domain" description="Histidine kinase" evidence="7">
    <location>
        <begin position="604"/>
        <end position="817"/>
    </location>
</feature>
<dbReference type="SMART" id="SM00091">
    <property type="entry name" value="PAS"/>
    <property type="match status" value="2"/>
</dbReference>
<feature type="coiled-coil region" evidence="6">
    <location>
        <begin position="570"/>
        <end position="597"/>
    </location>
</feature>
<feature type="domain" description="PAC" evidence="9">
    <location>
        <begin position="516"/>
        <end position="568"/>
    </location>
</feature>
<dbReference type="SUPFAM" id="SSF55874">
    <property type="entry name" value="ATPase domain of HSP90 chaperone/DNA topoisomerase II/histidine kinase"/>
    <property type="match status" value="1"/>
</dbReference>
<dbReference type="NCBIfam" id="TIGR00229">
    <property type="entry name" value="sensory_box"/>
    <property type="match status" value="2"/>
</dbReference>
<keyword evidence="5" id="KW-0418">Kinase</keyword>